<dbReference type="Gene3D" id="2.160.20.80">
    <property type="entry name" value="E3 ubiquitin-protein ligase SopA"/>
    <property type="match status" value="1"/>
</dbReference>
<dbReference type="PRINTS" id="PR00320">
    <property type="entry name" value="GPROTEINBRPT"/>
</dbReference>
<dbReference type="SMART" id="SM00320">
    <property type="entry name" value="WD40"/>
    <property type="match status" value="3"/>
</dbReference>
<evidence type="ECO:0000313" key="3">
    <source>
        <dbReference type="EMBL" id="CAB4911310.1"/>
    </source>
</evidence>
<dbReference type="InterPro" id="IPR020472">
    <property type="entry name" value="WD40_PAC1"/>
</dbReference>
<dbReference type="CDD" id="cd00200">
    <property type="entry name" value="WD40"/>
    <property type="match status" value="1"/>
</dbReference>
<dbReference type="Gene3D" id="2.130.10.10">
    <property type="entry name" value="YVTN repeat-like/Quinoprotein amine dehydrogenase"/>
    <property type="match status" value="2"/>
</dbReference>
<dbReference type="PANTHER" id="PTHR19879">
    <property type="entry name" value="TRANSCRIPTION INITIATION FACTOR TFIID"/>
    <property type="match status" value="1"/>
</dbReference>
<dbReference type="InterPro" id="IPR015943">
    <property type="entry name" value="WD40/YVTN_repeat-like_dom_sf"/>
</dbReference>
<dbReference type="InterPro" id="IPR001680">
    <property type="entry name" value="WD40_rpt"/>
</dbReference>
<keyword evidence="1" id="KW-0853">WD repeat</keyword>
<reference evidence="3" key="1">
    <citation type="submission" date="2020-05" db="EMBL/GenBank/DDBJ databases">
        <authorList>
            <person name="Chiriac C."/>
            <person name="Salcher M."/>
            <person name="Ghai R."/>
            <person name="Kavagutti S V."/>
        </authorList>
    </citation>
    <scope>NUCLEOTIDE SEQUENCE</scope>
</reference>
<organism evidence="3">
    <name type="scientific">freshwater metagenome</name>
    <dbReference type="NCBI Taxonomy" id="449393"/>
    <lineage>
        <taxon>unclassified sequences</taxon>
        <taxon>metagenomes</taxon>
        <taxon>ecological metagenomes</taxon>
    </lineage>
</organism>
<dbReference type="Pfam" id="PF00805">
    <property type="entry name" value="Pentapeptide"/>
    <property type="match status" value="1"/>
</dbReference>
<gene>
    <name evidence="3" type="ORF">UFOPK3609_00882</name>
</gene>
<dbReference type="SUPFAM" id="SSF141571">
    <property type="entry name" value="Pentapeptide repeat-like"/>
    <property type="match status" value="1"/>
</dbReference>
<sequence length="328" mass="35157">MHGDGALNTVRFCADLVDKRVQNYVSFGRTVVRTSGQFFEKDPQPWADRVQPAARALWDTVQASRLDVARSNPDCAIAAANAITVLNAAGIIFDHCDLSHATLGPVVGGDERSVTKFYAGLSGAVLSHANLSHACLRKASLASSCLDRADLRFANLLDVDFGQRASLLGHYCRYGPVRSVSFSPDGKYVVSGSNDKSLNIWSTSLNIWSTESGEVVRTLNGPTESGEVVRTLNGHTSAVYSVSFSPDGKYVVSGSGDKSVKIWTTESGEVVRTLNGHTSAVNSVSFSPDGKYVASGSGDKSVKIWTTESGEVVRTLNGHTFCCQQCFF</sequence>
<accession>A0A6J7H4L4</accession>
<dbReference type="PROSITE" id="PS50294">
    <property type="entry name" value="WD_REPEATS_REGION"/>
    <property type="match status" value="3"/>
</dbReference>
<dbReference type="InterPro" id="IPR001646">
    <property type="entry name" value="5peptide_repeat"/>
</dbReference>
<dbReference type="PROSITE" id="PS50082">
    <property type="entry name" value="WD_REPEATS_2"/>
    <property type="match status" value="3"/>
</dbReference>
<dbReference type="AlphaFoldDB" id="A0A6J7H4L4"/>
<dbReference type="PANTHER" id="PTHR19879:SF9">
    <property type="entry name" value="TRANSCRIPTION INITIATION FACTOR TFIID SUBUNIT 5"/>
    <property type="match status" value="1"/>
</dbReference>
<evidence type="ECO:0000256" key="2">
    <source>
        <dbReference type="ARBA" id="ARBA00022737"/>
    </source>
</evidence>
<dbReference type="EMBL" id="CAFBMQ010000121">
    <property type="protein sequence ID" value="CAB4911310.1"/>
    <property type="molecule type" value="Genomic_DNA"/>
</dbReference>
<protein>
    <submittedName>
        <fullName evidence="3">Unannotated protein</fullName>
    </submittedName>
</protein>
<dbReference type="InterPro" id="IPR036322">
    <property type="entry name" value="WD40_repeat_dom_sf"/>
</dbReference>
<evidence type="ECO:0000256" key="1">
    <source>
        <dbReference type="ARBA" id="ARBA00022574"/>
    </source>
</evidence>
<dbReference type="Pfam" id="PF00400">
    <property type="entry name" value="WD40"/>
    <property type="match status" value="3"/>
</dbReference>
<keyword evidence="2" id="KW-0677">Repeat</keyword>
<dbReference type="SUPFAM" id="SSF50978">
    <property type="entry name" value="WD40 repeat-like"/>
    <property type="match status" value="1"/>
</dbReference>
<name>A0A6J7H4L4_9ZZZZ</name>
<proteinExistence type="predicted"/>